<dbReference type="PROSITE" id="PS51140">
    <property type="entry name" value="CUE"/>
    <property type="match status" value="1"/>
</dbReference>
<evidence type="ECO:0000313" key="3">
    <source>
        <dbReference type="EMBL" id="SAL96975.1"/>
    </source>
</evidence>
<dbReference type="FunCoup" id="A0A163J3Q0">
    <property type="interactions" value="99"/>
</dbReference>
<name>A0A163J3Q0_ABSGL</name>
<reference evidence="3" key="1">
    <citation type="submission" date="2016-04" db="EMBL/GenBank/DDBJ databases">
        <authorList>
            <person name="Evans L.H."/>
            <person name="Alamgir A."/>
            <person name="Owens N."/>
            <person name="Weber N.D."/>
            <person name="Virtaneva K."/>
            <person name="Barbian K."/>
            <person name="Babar A."/>
            <person name="Rosenke K."/>
        </authorList>
    </citation>
    <scope>NUCLEOTIDE SEQUENCE [LARGE SCALE GENOMIC DNA]</scope>
    <source>
        <strain evidence="3">CBS 101.48</strain>
    </source>
</reference>
<dbReference type="Pfam" id="PF02845">
    <property type="entry name" value="CUE"/>
    <property type="match status" value="1"/>
</dbReference>
<feature type="compositionally biased region" description="Polar residues" evidence="1">
    <location>
        <begin position="137"/>
        <end position="146"/>
    </location>
</feature>
<gene>
    <name evidence="3" type="primary">ABSGL_02433.1 scaffold 3452</name>
</gene>
<proteinExistence type="predicted"/>
<keyword evidence="4" id="KW-1185">Reference proteome</keyword>
<dbReference type="OMA" id="RRDIMWD"/>
<organism evidence="3">
    <name type="scientific">Absidia glauca</name>
    <name type="common">Pin mould</name>
    <dbReference type="NCBI Taxonomy" id="4829"/>
    <lineage>
        <taxon>Eukaryota</taxon>
        <taxon>Fungi</taxon>
        <taxon>Fungi incertae sedis</taxon>
        <taxon>Mucoromycota</taxon>
        <taxon>Mucoromycotina</taxon>
        <taxon>Mucoromycetes</taxon>
        <taxon>Mucorales</taxon>
        <taxon>Cunninghamellaceae</taxon>
        <taxon>Absidia</taxon>
    </lineage>
</organism>
<protein>
    <recommendedName>
        <fullName evidence="2">CUE domain-containing protein</fullName>
    </recommendedName>
</protein>
<dbReference type="GO" id="GO:0043130">
    <property type="term" value="F:ubiquitin binding"/>
    <property type="evidence" value="ECO:0007669"/>
    <property type="project" value="InterPro"/>
</dbReference>
<dbReference type="SMART" id="SM00546">
    <property type="entry name" value="CUE"/>
    <property type="match status" value="1"/>
</dbReference>
<feature type="compositionally biased region" description="Polar residues" evidence="1">
    <location>
        <begin position="154"/>
        <end position="163"/>
    </location>
</feature>
<evidence type="ECO:0000256" key="1">
    <source>
        <dbReference type="SAM" id="MobiDB-lite"/>
    </source>
</evidence>
<evidence type="ECO:0000313" key="4">
    <source>
        <dbReference type="Proteomes" id="UP000078561"/>
    </source>
</evidence>
<feature type="domain" description="CUE" evidence="2">
    <location>
        <begin position="1"/>
        <end position="39"/>
    </location>
</feature>
<dbReference type="AlphaFoldDB" id="A0A163J3Q0"/>
<accession>A0A163J3Q0</accession>
<dbReference type="OrthoDB" id="3824970at2759"/>
<dbReference type="STRING" id="4829.A0A163J3Q0"/>
<dbReference type="InParanoid" id="A0A163J3Q0"/>
<feature type="compositionally biased region" description="Basic and acidic residues" evidence="1">
    <location>
        <begin position="122"/>
        <end position="131"/>
    </location>
</feature>
<dbReference type="Proteomes" id="UP000078561">
    <property type="component" value="Unassembled WGS sequence"/>
</dbReference>
<feature type="region of interest" description="Disordered" evidence="1">
    <location>
        <begin position="122"/>
        <end position="168"/>
    </location>
</feature>
<sequence length="199" mass="22430">MIEMVRAMFPDVPTAAIQADLQRTGSVETTVDNALRDGGLPMPATPTTSQPGSPSLNNTSSSSSRKPTNYSSLLQRYKLDTDRLAQDELTEPPKVWEQDAAKRQDTLKKRKEFMVLQARRKLMEQQQKQKDQQQQQPVEQTTTTAPSLIPEQQDLVSSDTSKSAIGENFDELSVDELNTLSPEQRRRHMLQAFEKKNAI</sequence>
<dbReference type="CDD" id="cd14424">
    <property type="entry name" value="CUE_Cue1p_like"/>
    <property type="match status" value="1"/>
</dbReference>
<dbReference type="EMBL" id="LT551507">
    <property type="protein sequence ID" value="SAL96975.1"/>
    <property type="molecule type" value="Genomic_DNA"/>
</dbReference>
<dbReference type="InterPro" id="IPR003892">
    <property type="entry name" value="CUE"/>
</dbReference>
<feature type="compositionally biased region" description="Low complexity" evidence="1">
    <location>
        <begin position="51"/>
        <end position="70"/>
    </location>
</feature>
<dbReference type="Gene3D" id="1.10.8.10">
    <property type="entry name" value="DNA helicase RuvA subunit, C-terminal domain"/>
    <property type="match status" value="1"/>
</dbReference>
<feature type="region of interest" description="Disordered" evidence="1">
    <location>
        <begin position="33"/>
        <end position="70"/>
    </location>
</feature>
<evidence type="ECO:0000259" key="2">
    <source>
        <dbReference type="PROSITE" id="PS51140"/>
    </source>
</evidence>